<keyword evidence="1" id="KW-0472">Membrane</keyword>
<feature type="transmembrane region" description="Helical" evidence="1">
    <location>
        <begin position="91"/>
        <end position="110"/>
    </location>
</feature>
<name>A0AAW0ETU6_9TRYP</name>
<keyword evidence="1" id="KW-0812">Transmembrane</keyword>
<dbReference type="AlphaFoldDB" id="A0AAW0ETU6"/>
<organism evidence="2 3">
    <name type="scientific">Novymonas esmeraldas</name>
    <dbReference type="NCBI Taxonomy" id="1808958"/>
    <lineage>
        <taxon>Eukaryota</taxon>
        <taxon>Discoba</taxon>
        <taxon>Euglenozoa</taxon>
        <taxon>Kinetoplastea</taxon>
        <taxon>Metakinetoplastina</taxon>
        <taxon>Trypanosomatida</taxon>
        <taxon>Trypanosomatidae</taxon>
        <taxon>Novymonas</taxon>
    </lineage>
</organism>
<dbReference type="Proteomes" id="UP001430356">
    <property type="component" value="Unassembled WGS sequence"/>
</dbReference>
<evidence type="ECO:0000313" key="2">
    <source>
        <dbReference type="EMBL" id="KAK7197124.1"/>
    </source>
</evidence>
<proteinExistence type="predicted"/>
<keyword evidence="3" id="KW-1185">Reference proteome</keyword>
<dbReference type="EMBL" id="JAECZO010000095">
    <property type="protein sequence ID" value="KAK7197124.1"/>
    <property type="molecule type" value="Genomic_DNA"/>
</dbReference>
<gene>
    <name evidence="2" type="ORF">NESM_000657500</name>
</gene>
<comment type="caution">
    <text evidence="2">The sequence shown here is derived from an EMBL/GenBank/DDBJ whole genome shotgun (WGS) entry which is preliminary data.</text>
</comment>
<feature type="transmembrane region" description="Helical" evidence="1">
    <location>
        <begin position="18"/>
        <end position="40"/>
    </location>
</feature>
<feature type="transmembrane region" description="Helical" evidence="1">
    <location>
        <begin position="52"/>
        <end position="85"/>
    </location>
</feature>
<sequence length="119" mass="13435">MVTSIFGSAEERPVLSSIWGRLIFLSCMATGVCYVMFGLFACRRLVLRDIRWLLIAVPYFAMGVFHAFFSLALLCFAIACVLFTFGQPMHNGEMIMYSGIMTIITIYFACGRKTILYSL</sequence>
<evidence type="ECO:0000256" key="1">
    <source>
        <dbReference type="SAM" id="Phobius"/>
    </source>
</evidence>
<accession>A0AAW0ETU6</accession>
<reference evidence="2 3" key="1">
    <citation type="journal article" date="2021" name="MBio">
        <title>A New Model Trypanosomatid, Novymonas esmeraldas: Genomic Perception of Its 'Candidatus Pandoraea novymonadis' Endosymbiont.</title>
        <authorList>
            <person name="Zakharova A."/>
            <person name="Saura A."/>
            <person name="Butenko A."/>
            <person name="Podesvova L."/>
            <person name="Warmusova S."/>
            <person name="Kostygov A.Y."/>
            <person name="Nenarokova A."/>
            <person name="Lukes J."/>
            <person name="Opperdoes F.R."/>
            <person name="Yurchenko V."/>
        </authorList>
    </citation>
    <scope>NUCLEOTIDE SEQUENCE [LARGE SCALE GENOMIC DNA]</scope>
    <source>
        <strain evidence="2 3">E262AT.01</strain>
    </source>
</reference>
<protein>
    <submittedName>
        <fullName evidence="2">Uncharacterized protein</fullName>
    </submittedName>
</protein>
<evidence type="ECO:0000313" key="3">
    <source>
        <dbReference type="Proteomes" id="UP001430356"/>
    </source>
</evidence>
<keyword evidence="1" id="KW-1133">Transmembrane helix</keyword>